<dbReference type="Proteomes" id="UP000247698">
    <property type="component" value="Unassembled WGS sequence"/>
</dbReference>
<gene>
    <name evidence="1" type="ORF">DK873_04280</name>
</gene>
<evidence type="ECO:0000313" key="2">
    <source>
        <dbReference type="Proteomes" id="UP000247698"/>
    </source>
</evidence>
<sequence>MLPIAHWMGAVPMFNNIYKILVTQFYQSKIYVNSDVAYFVQLGWLTDKDYTDITGDNYVAPVVK</sequence>
<name>A0ABX5MZU7_9LACO</name>
<comment type="caution">
    <text evidence="1">The sequence shown here is derived from an EMBL/GenBank/DDBJ whole genome shotgun (WGS) entry which is preliminary data.</text>
</comment>
<dbReference type="Pfam" id="PF09693">
    <property type="entry name" value="Phage_XkdX"/>
    <property type="match status" value="1"/>
</dbReference>
<evidence type="ECO:0000313" key="1">
    <source>
        <dbReference type="EMBL" id="PXY84377.1"/>
    </source>
</evidence>
<accession>A0ABX5MZU7</accession>
<reference evidence="1 2" key="1">
    <citation type="submission" date="2018-05" db="EMBL/GenBank/DDBJ databases">
        <title>Reference genomes for bee gut microbiota database.</title>
        <authorList>
            <person name="Ellegaard K.M."/>
        </authorList>
    </citation>
    <scope>NUCLEOTIDE SEQUENCE [LARGE SCALE GENOMIC DNA]</scope>
    <source>
        <strain evidence="1 2">ESL0184</strain>
    </source>
</reference>
<keyword evidence="2" id="KW-1185">Reference proteome</keyword>
<protein>
    <submittedName>
        <fullName evidence="1">XkdX family protein</fullName>
    </submittedName>
</protein>
<organism evidence="1 2">
    <name type="scientific">Lactobacillus melliventris</name>
    <dbReference type="NCBI Taxonomy" id="1218507"/>
    <lineage>
        <taxon>Bacteria</taxon>
        <taxon>Bacillati</taxon>
        <taxon>Bacillota</taxon>
        <taxon>Bacilli</taxon>
        <taxon>Lactobacillales</taxon>
        <taxon>Lactobacillaceae</taxon>
        <taxon>Lactobacillus</taxon>
    </lineage>
</organism>
<proteinExistence type="predicted"/>
<dbReference type="InterPro" id="IPR010022">
    <property type="entry name" value="XkdX"/>
</dbReference>
<dbReference type="EMBL" id="QGLG01000002">
    <property type="protein sequence ID" value="PXY84377.1"/>
    <property type="molecule type" value="Genomic_DNA"/>
</dbReference>